<dbReference type="AlphaFoldDB" id="A0A653D4R0"/>
<comment type="caution">
    <text evidence="10">Lacks conserved residue(s) required for the propagation of feature annotation.</text>
</comment>
<dbReference type="PANTHER" id="PTHR21137:SF35">
    <property type="entry name" value="ODORANT RECEPTOR 19A-RELATED"/>
    <property type="match status" value="1"/>
</dbReference>
<evidence type="ECO:0000256" key="6">
    <source>
        <dbReference type="ARBA" id="ARBA00022989"/>
    </source>
</evidence>
<keyword evidence="8 10" id="KW-0675">Receptor</keyword>
<evidence type="ECO:0000256" key="10">
    <source>
        <dbReference type="RuleBase" id="RU351113"/>
    </source>
</evidence>
<evidence type="ECO:0000313" key="12">
    <source>
        <dbReference type="Proteomes" id="UP000410492"/>
    </source>
</evidence>
<keyword evidence="5 10" id="KW-0552">Olfaction</keyword>
<protein>
    <recommendedName>
        <fullName evidence="10">Odorant receptor</fullName>
    </recommendedName>
</protein>
<dbReference type="Proteomes" id="UP000410492">
    <property type="component" value="Unassembled WGS sequence"/>
</dbReference>
<evidence type="ECO:0000256" key="4">
    <source>
        <dbReference type="ARBA" id="ARBA00022692"/>
    </source>
</evidence>
<keyword evidence="4 10" id="KW-0812">Transmembrane</keyword>
<evidence type="ECO:0000256" key="3">
    <source>
        <dbReference type="ARBA" id="ARBA00022606"/>
    </source>
</evidence>
<gene>
    <name evidence="11" type="ORF">CALMAC_LOCUS14423</name>
</gene>
<sequence length="351" mass="40536">MPYYPDIEFCIKLANVIGYHPLKGFTKVQVFLYSISWMLLPVAPFLTITKLCKGNEITVEALVGVSCNITVYLHGLFRNSVLFFGRKQMKSLIETTKQFWPLENYDVIVRKTRKETLTYTWMIFSFTLSDCVKRHFNLPATGLYFPQWAPKHIWVLVQDIATEWELLGFIASDILFRTLIIQLTMQLKLLNQKLLKLYDSDEHDEQMIQNKLRECIEHYVILIRCAEGINKFFSSFLMVAFSCDTFSCTVNLYIIMRAQDPRIIAEGMLHILAAFYMISFCYCIPAQAMTNEISSVSTSAYLSNWQNYSKNTKDIILVILAAQKQFEVTAGGIVPLNMQTLLGVRSFTFLI</sequence>
<evidence type="ECO:0000313" key="11">
    <source>
        <dbReference type="EMBL" id="VEN55162.1"/>
    </source>
</evidence>
<feature type="transmembrane region" description="Helical" evidence="10">
    <location>
        <begin position="267"/>
        <end position="288"/>
    </location>
</feature>
<proteinExistence type="inferred from homology"/>
<name>A0A653D4R0_CALMS</name>
<reference evidence="11 12" key="1">
    <citation type="submission" date="2019-01" db="EMBL/GenBank/DDBJ databases">
        <authorList>
            <person name="Sayadi A."/>
        </authorList>
    </citation>
    <scope>NUCLEOTIDE SEQUENCE [LARGE SCALE GENOMIC DNA]</scope>
</reference>
<evidence type="ECO:0000256" key="9">
    <source>
        <dbReference type="ARBA" id="ARBA00023224"/>
    </source>
</evidence>
<organism evidence="11 12">
    <name type="scientific">Callosobruchus maculatus</name>
    <name type="common">Southern cowpea weevil</name>
    <name type="synonym">Pulse bruchid</name>
    <dbReference type="NCBI Taxonomy" id="64391"/>
    <lineage>
        <taxon>Eukaryota</taxon>
        <taxon>Metazoa</taxon>
        <taxon>Ecdysozoa</taxon>
        <taxon>Arthropoda</taxon>
        <taxon>Hexapoda</taxon>
        <taxon>Insecta</taxon>
        <taxon>Pterygota</taxon>
        <taxon>Neoptera</taxon>
        <taxon>Endopterygota</taxon>
        <taxon>Coleoptera</taxon>
        <taxon>Polyphaga</taxon>
        <taxon>Cucujiformia</taxon>
        <taxon>Chrysomeloidea</taxon>
        <taxon>Chrysomelidae</taxon>
        <taxon>Bruchinae</taxon>
        <taxon>Bruchini</taxon>
        <taxon>Callosobruchus</taxon>
    </lineage>
</organism>
<keyword evidence="7 10" id="KW-0472">Membrane</keyword>
<dbReference type="Pfam" id="PF02949">
    <property type="entry name" value="7tm_6"/>
    <property type="match status" value="1"/>
</dbReference>
<dbReference type="GO" id="GO:0005886">
    <property type="term" value="C:plasma membrane"/>
    <property type="evidence" value="ECO:0007669"/>
    <property type="project" value="UniProtKB-SubCell"/>
</dbReference>
<dbReference type="PANTHER" id="PTHR21137">
    <property type="entry name" value="ODORANT RECEPTOR"/>
    <property type="match status" value="1"/>
</dbReference>
<dbReference type="GO" id="GO:0007165">
    <property type="term" value="P:signal transduction"/>
    <property type="evidence" value="ECO:0007669"/>
    <property type="project" value="UniProtKB-KW"/>
</dbReference>
<keyword evidence="2" id="KW-1003">Cell membrane</keyword>
<dbReference type="OrthoDB" id="6712406at2759"/>
<comment type="subcellular location">
    <subcellularLocation>
        <location evidence="1 10">Cell membrane</location>
        <topology evidence="1 10">Multi-pass membrane protein</topology>
    </subcellularLocation>
</comment>
<evidence type="ECO:0000256" key="8">
    <source>
        <dbReference type="ARBA" id="ARBA00023170"/>
    </source>
</evidence>
<keyword evidence="6 10" id="KW-1133">Transmembrane helix</keyword>
<dbReference type="GO" id="GO:0004984">
    <property type="term" value="F:olfactory receptor activity"/>
    <property type="evidence" value="ECO:0007669"/>
    <property type="project" value="InterPro"/>
</dbReference>
<evidence type="ECO:0000256" key="7">
    <source>
        <dbReference type="ARBA" id="ARBA00023136"/>
    </source>
</evidence>
<dbReference type="InterPro" id="IPR004117">
    <property type="entry name" value="7tm6_olfct_rcpt"/>
</dbReference>
<evidence type="ECO:0000256" key="5">
    <source>
        <dbReference type="ARBA" id="ARBA00022725"/>
    </source>
</evidence>
<accession>A0A653D4R0</accession>
<keyword evidence="3 10" id="KW-0716">Sensory transduction</keyword>
<feature type="transmembrane region" description="Helical" evidence="10">
    <location>
        <begin position="232"/>
        <end position="255"/>
    </location>
</feature>
<keyword evidence="12" id="KW-1185">Reference proteome</keyword>
<evidence type="ECO:0000256" key="2">
    <source>
        <dbReference type="ARBA" id="ARBA00022475"/>
    </source>
</evidence>
<comment type="similarity">
    <text evidence="10">Belongs to the insect chemoreceptor superfamily. Heteromeric odorant receptor channel (TC 1.A.69) family.</text>
</comment>
<dbReference type="EMBL" id="CAACVG010010165">
    <property type="protein sequence ID" value="VEN55162.1"/>
    <property type="molecule type" value="Genomic_DNA"/>
</dbReference>
<keyword evidence="9 10" id="KW-0807">Transducer</keyword>
<evidence type="ECO:0000256" key="1">
    <source>
        <dbReference type="ARBA" id="ARBA00004651"/>
    </source>
</evidence>
<dbReference type="GO" id="GO:0005549">
    <property type="term" value="F:odorant binding"/>
    <property type="evidence" value="ECO:0007669"/>
    <property type="project" value="InterPro"/>
</dbReference>